<organism evidence="12 13">
    <name type="scientific">Ceratocystis fimbriata f. sp. platani</name>
    <dbReference type="NCBI Taxonomy" id="88771"/>
    <lineage>
        <taxon>Eukaryota</taxon>
        <taxon>Fungi</taxon>
        <taxon>Dikarya</taxon>
        <taxon>Ascomycota</taxon>
        <taxon>Pezizomycotina</taxon>
        <taxon>Sordariomycetes</taxon>
        <taxon>Hypocreomycetidae</taxon>
        <taxon>Microascales</taxon>
        <taxon>Ceratocystidaceae</taxon>
        <taxon>Ceratocystis</taxon>
    </lineage>
</organism>
<evidence type="ECO:0000256" key="10">
    <source>
        <dbReference type="SAM" id="Coils"/>
    </source>
</evidence>
<comment type="subunit">
    <text evidence="8">Component of the translation initiation factor 2B (eIF2B) complex which is a heterodecamer of two sets of five different subunits: alpha, beta, gamma, delta and epsilon. Subunits alpha, beta and delta comprise a regulatory subcomplex and subunits epsilon and gamma comprise a catalytic subcomplex. Within the complex, the hexameric regulatory complex resides at the center, with the two heterodimeric catalytic subcomplexes bound on opposite sides.</text>
</comment>
<evidence type="ECO:0000256" key="11">
    <source>
        <dbReference type="SAM" id="MobiDB-lite"/>
    </source>
</evidence>
<comment type="similarity">
    <text evidence="2 9">Belongs to the eIF-2B alpha/beta/delta subunits family.</text>
</comment>
<dbReference type="InterPro" id="IPR000649">
    <property type="entry name" value="IF-2B-related"/>
</dbReference>
<dbReference type="Pfam" id="PF01008">
    <property type="entry name" value="IF-2B"/>
    <property type="match status" value="2"/>
</dbReference>
<evidence type="ECO:0000313" key="13">
    <source>
        <dbReference type="Proteomes" id="UP000034841"/>
    </source>
</evidence>
<gene>
    <name evidence="12" type="primary">tif222</name>
    <name evidence="12" type="ORF">CFO_g600</name>
</gene>
<sequence length="459" mass="49866">MASNSSGFMPDLSKFIRFVNSRPLEASIEYLVSLFKRRQITGPKDCAVATAHLLFQVVKYSKWSDEEQLMAQVCRVGKRLADALPKELAIVNIVRRVLSVIHDEANEDRDNDAFSDTASEVYENTQHNAAIANANIAAFSSKHICSASIAETLGSIAPPRLTRQPTLSTISSFSTPKSLFNILSASPSGTAFASPTKTSGASTPHGPSKAARADSLRSEIMNAIEEMKDEIDQVAEQIASFAEAQIRPGDYVLVHEPSSVVTRFIVKAASKRRFTVLIACKAGPRGYEARAVSVGCKDKEHVAYESFRRELTKAGITVINVMASGMSTYMSLVTRVVLGARSILANGNVIMDAGAGAVAHSAKYHGRPVVVLGGIYQLSPDSPFDEGSLVEWNDPSTAVAFEDGSLVCDDIIVRQPLTEVLPAELVDMYISNLGTHCQNHLSSLIMEHYKAEDVEFHQW</sequence>
<evidence type="ECO:0000256" key="6">
    <source>
        <dbReference type="ARBA" id="ARBA00044122"/>
    </source>
</evidence>
<evidence type="ECO:0000256" key="9">
    <source>
        <dbReference type="RuleBase" id="RU003814"/>
    </source>
</evidence>
<evidence type="ECO:0000313" key="12">
    <source>
        <dbReference type="EMBL" id="KKF97039.1"/>
    </source>
</evidence>
<accession>A0A0F8DMI6</accession>
<dbReference type="Proteomes" id="UP000034841">
    <property type="component" value="Unassembled WGS sequence"/>
</dbReference>
<keyword evidence="5" id="KW-0648">Protein biosynthesis</keyword>
<comment type="subcellular location">
    <subcellularLocation>
        <location evidence="1">Cytoplasm</location>
        <location evidence="1">Cytosol</location>
    </subcellularLocation>
</comment>
<dbReference type="GO" id="GO:0005085">
    <property type="term" value="F:guanyl-nucleotide exchange factor activity"/>
    <property type="evidence" value="ECO:0007669"/>
    <property type="project" value="TreeGrafter"/>
</dbReference>
<dbReference type="PANTHER" id="PTHR45859">
    <property type="entry name" value="TRANSLATION INITIATION FACTOR EIF-2B SUBUNIT BETA"/>
    <property type="match status" value="1"/>
</dbReference>
<dbReference type="InterPro" id="IPR051855">
    <property type="entry name" value="eIF2B_beta_subunit"/>
</dbReference>
<dbReference type="GO" id="GO:0005829">
    <property type="term" value="C:cytosol"/>
    <property type="evidence" value="ECO:0007669"/>
    <property type="project" value="UniProtKB-SubCell"/>
</dbReference>
<keyword evidence="4 12" id="KW-0396">Initiation factor</keyword>
<evidence type="ECO:0000256" key="7">
    <source>
        <dbReference type="ARBA" id="ARBA00044228"/>
    </source>
</evidence>
<feature type="compositionally biased region" description="Polar residues" evidence="11">
    <location>
        <begin position="191"/>
        <end position="202"/>
    </location>
</feature>
<reference evidence="12 13" key="1">
    <citation type="submission" date="2015-04" db="EMBL/GenBank/DDBJ databases">
        <title>Genome sequence of Ceratocystis platani, a major pathogen of plane trees.</title>
        <authorList>
            <person name="Belbahri L."/>
        </authorList>
    </citation>
    <scope>NUCLEOTIDE SEQUENCE [LARGE SCALE GENOMIC DNA]</scope>
    <source>
        <strain evidence="12 13">CFO</strain>
    </source>
</reference>
<name>A0A0F8DMI6_CERFI</name>
<proteinExistence type="inferred from homology"/>
<dbReference type="OrthoDB" id="269919at2759"/>
<dbReference type="EMBL" id="LBBL01000020">
    <property type="protein sequence ID" value="KKF97039.1"/>
    <property type="molecule type" value="Genomic_DNA"/>
</dbReference>
<dbReference type="Gene3D" id="3.40.50.10470">
    <property type="entry name" value="Translation initiation factor eif-2b, domain 2"/>
    <property type="match status" value="1"/>
</dbReference>
<evidence type="ECO:0000256" key="8">
    <source>
        <dbReference type="ARBA" id="ARBA00046432"/>
    </source>
</evidence>
<dbReference type="GO" id="GO:0003743">
    <property type="term" value="F:translation initiation factor activity"/>
    <property type="evidence" value="ECO:0007669"/>
    <property type="project" value="UniProtKB-KW"/>
</dbReference>
<keyword evidence="13" id="KW-1185">Reference proteome</keyword>
<keyword evidence="3" id="KW-0963">Cytoplasm</keyword>
<feature type="region of interest" description="Disordered" evidence="11">
    <location>
        <begin position="191"/>
        <end position="211"/>
    </location>
</feature>
<evidence type="ECO:0000256" key="3">
    <source>
        <dbReference type="ARBA" id="ARBA00022490"/>
    </source>
</evidence>
<dbReference type="InterPro" id="IPR037171">
    <property type="entry name" value="NagB/RpiA_transferase-like"/>
</dbReference>
<evidence type="ECO:0000256" key="1">
    <source>
        <dbReference type="ARBA" id="ARBA00004514"/>
    </source>
</evidence>
<dbReference type="GO" id="GO:0005851">
    <property type="term" value="C:eukaryotic translation initiation factor 2B complex"/>
    <property type="evidence" value="ECO:0007669"/>
    <property type="project" value="TreeGrafter"/>
</dbReference>
<dbReference type="PANTHER" id="PTHR45859:SF1">
    <property type="entry name" value="TRANSLATION INITIATION FACTOR EIF-2B SUBUNIT BETA"/>
    <property type="match status" value="1"/>
</dbReference>
<evidence type="ECO:0000256" key="5">
    <source>
        <dbReference type="ARBA" id="ARBA00022917"/>
    </source>
</evidence>
<keyword evidence="10" id="KW-0175">Coiled coil</keyword>
<evidence type="ECO:0000256" key="2">
    <source>
        <dbReference type="ARBA" id="ARBA00007251"/>
    </source>
</evidence>
<dbReference type="SUPFAM" id="SSF100950">
    <property type="entry name" value="NagB/RpiA/CoA transferase-like"/>
    <property type="match status" value="1"/>
</dbReference>
<comment type="caution">
    <text evidence="12">The sequence shown here is derived from an EMBL/GenBank/DDBJ whole genome shotgun (WGS) entry which is preliminary data.</text>
</comment>
<dbReference type="AlphaFoldDB" id="A0A0F8DMI6"/>
<dbReference type="InterPro" id="IPR042529">
    <property type="entry name" value="IF_2B-like_C"/>
</dbReference>
<protein>
    <recommendedName>
        <fullName evidence="6">Translation initiation factor eIF2B subunit beta</fullName>
    </recommendedName>
    <alternativeName>
        <fullName evidence="7">eIF2B GDP-GTP exchange factor subunit beta</fullName>
    </alternativeName>
</protein>
<evidence type="ECO:0000256" key="4">
    <source>
        <dbReference type="ARBA" id="ARBA00022540"/>
    </source>
</evidence>
<feature type="coiled-coil region" evidence="10">
    <location>
        <begin position="213"/>
        <end position="244"/>
    </location>
</feature>